<gene>
    <name evidence="9" type="ordered locus">Rfer_3070</name>
</gene>
<dbReference type="AlphaFoldDB" id="Q21TX3"/>
<dbReference type="CDD" id="cd06171">
    <property type="entry name" value="Sigma70_r4"/>
    <property type="match status" value="1"/>
</dbReference>
<keyword evidence="4 5" id="KW-0804">Transcription</keyword>
<evidence type="ECO:0000256" key="2">
    <source>
        <dbReference type="ARBA" id="ARBA00023082"/>
    </source>
</evidence>
<dbReference type="PRINTS" id="PR00046">
    <property type="entry name" value="SIGMA70FCT"/>
</dbReference>
<feature type="region of interest" description="Disordered" evidence="6">
    <location>
        <begin position="601"/>
        <end position="657"/>
    </location>
</feature>
<name>Q21TX3_ALBFT</name>
<dbReference type="PANTHER" id="PTHR30603:SF60">
    <property type="entry name" value="RNA POLYMERASE SIGMA FACTOR RPOD"/>
    <property type="match status" value="1"/>
</dbReference>
<evidence type="ECO:0000256" key="6">
    <source>
        <dbReference type="SAM" id="MobiDB-lite"/>
    </source>
</evidence>
<dbReference type="GO" id="GO:0003677">
    <property type="term" value="F:DNA binding"/>
    <property type="evidence" value="ECO:0007669"/>
    <property type="project" value="UniProtKB-KW"/>
</dbReference>
<dbReference type="Pfam" id="PF04542">
    <property type="entry name" value="Sigma70_r2"/>
    <property type="match status" value="1"/>
</dbReference>
<keyword evidence="10" id="KW-1185">Reference proteome</keyword>
<dbReference type="eggNOG" id="COG0568">
    <property type="taxonomic scope" value="Bacteria"/>
</dbReference>
<dbReference type="Proteomes" id="UP000008332">
    <property type="component" value="Chromosome"/>
</dbReference>
<dbReference type="GO" id="GO:0016987">
    <property type="term" value="F:sigma factor activity"/>
    <property type="evidence" value="ECO:0007669"/>
    <property type="project" value="UniProtKB-KW"/>
</dbReference>
<comment type="function">
    <text evidence="5">Sigma factors are initiation factors that promote the attachment of RNA polymerase to specific initiation sites and are then released.</text>
</comment>
<reference evidence="10" key="1">
    <citation type="submission" date="2006-02" db="EMBL/GenBank/DDBJ databases">
        <title>Complete sequence of chromosome of Rhodoferax ferrireducens DSM 15236.</title>
        <authorList>
            <person name="Copeland A."/>
            <person name="Lucas S."/>
            <person name="Lapidus A."/>
            <person name="Barry K."/>
            <person name="Detter J.C."/>
            <person name="Glavina del Rio T."/>
            <person name="Hammon N."/>
            <person name="Israni S."/>
            <person name="Pitluck S."/>
            <person name="Brettin T."/>
            <person name="Bruce D."/>
            <person name="Han C."/>
            <person name="Tapia R."/>
            <person name="Gilna P."/>
            <person name="Kiss H."/>
            <person name="Schmutz J."/>
            <person name="Larimer F."/>
            <person name="Land M."/>
            <person name="Kyrpides N."/>
            <person name="Ivanova N."/>
            <person name="Richardson P."/>
        </authorList>
    </citation>
    <scope>NUCLEOTIDE SEQUENCE [LARGE SCALE GENOMIC DNA]</scope>
    <source>
        <strain evidence="10">ATCC BAA-621 / DSM 15236 / T118</strain>
    </source>
</reference>
<dbReference type="InterPro" id="IPR000943">
    <property type="entry name" value="RNA_pol_sigma70"/>
</dbReference>
<dbReference type="InterPro" id="IPR050239">
    <property type="entry name" value="Sigma-70_RNA_pol_init_factors"/>
</dbReference>
<evidence type="ECO:0000256" key="1">
    <source>
        <dbReference type="ARBA" id="ARBA00023015"/>
    </source>
</evidence>
<dbReference type="HOGENOM" id="CLU_012909_0_0_4"/>
<dbReference type="PANTHER" id="PTHR30603">
    <property type="entry name" value="RNA POLYMERASE SIGMA FACTOR RPO"/>
    <property type="match status" value="1"/>
</dbReference>
<dbReference type="STRING" id="338969.Rfer_3070"/>
<feature type="domain" description="RNA polymerase sigma-70" evidence="8">
    <location>
        <begin position="566"/>
        <end position="592"/>
    </location>
</feature>
<dbReference type="KEGG" id="rfr:Rfer_3070"/>
<dbReference type="PROSITE" id="PS00716">
    <property type="entry name" value="SIGMA70_2"/>
    <property type="match status" value="1"/>
</dbReference>
<keyword evidence="1 5" id="KW-0805">Transcription regulation</keyword>
<dbReference type="Gene3D" id="1.10.10.10">
    <property type="entry name" value="Winged helix-like DNA-binding domain superfamily/Winged helix DNA-binding domain"/>
    <property type="match status" value="2"/>
</dbReference>
<dbReference type="SUPFAM" id="SSF88659">
    <property type="entry name" value="Sigma3 and sigma4 domains of RNA polymerase sigma factors"/>
    <property type="match status" value="2"/>
</dbReference>
<dbReference type="InterPro" id="IPR009042">
    <property type="entry name" value="RNA_pol_sigma70_r1_2"/>
</dbReference>
<keyword evidence="3 5" id="KW-0238">DNA-binding</keyword>
<dbReference type="InterPro" id="IPR014284">
    <property type="entry name" value="RNA_pol_sigma-70_dom"/>
</dbReference>
<keyword evidence="2 5" id="KW-0731">Sigma factor</keyword>
<dbReference type="InterPro" id="IPR007627">
    <property type="entry name" value="RNA_pol_sigma70_r2"/>
</dbReference>
<dbReference type="InterPro" id="IPR036388">
    <property type="entry name" value="WH-like_DNA-bd_sf"/>
</dbReference>
<evidence type="ECO:0000256" key="4">
    <source>
        <dbReference type="ARBA" id="ARBA00023163"/>
    </source>
</evidence>
<dbReference type="InterPro" id="IPR013325">
    <property type="entry name" value="RNA_pol_sigma_r2"/>
</dbReference>
<accession>Q21TX3</accession>
<dbReference type="InterPro" id="IPR013324">
    <property type="entry name" value="RNA_pol_sigma_r3/r4-like"/>
</dbReference>
<dbReference type="EMBL" id="CP000267">
    <property type="protein sequence ID" value="ABD70780.1"/>
    <property type="molecule type" value="Genomic_DNA"/>
</dbReference>
<dbReference type="PROSITE" id="PS00715">
    <property type="entry name" value="SIGMA70_1"/>
    <property type="match status" value="1"/>
</dbReference>
<proteinExistence type="inferred from homology"/>
<protein>
    <recommendedName>
        <fullName evidence="5">RNA polymerase sigma factor</fullName>
    </recommendedName>
</protein>
<dbReference type="GO" id="GO:0006352">
    <property type="term" value="P:DNA-templated transcription initiation"/>
    <property type="evidence" value="ECO:0007669"/>
    <property type="project" value="InterPro"/>
</dbReference>
<dbReference type="NCBIfam" id="TIGR02937">
    <property type="entry name" value="sigma70-ECF"/>
    <property type="match status" value="1"/>
</dbReference>
<sequence length="726" mass="80344">MGAYSPPVPDSEKTQHDGVDGGVFDFAGWEAEVEPPLPKGDPTLAEAARELQSTISKHQPIDKSTDWEDFEAYLPERASPLPGANDADARERLRLVLLRAIREGSVPDASIEDLSLGDDGIPNVEACSLLRMVINDVGAETDDRFEYCTPDESFEVVVAPEMTPDEEDTVTEALAFIDNLAERRNDPLRIYQKEFQNATLLTADEEVALGQGMERGVQQALDALAVWPSGIGAVLDAVHMVKSEAKPLRWLSSGPRAELQDIEISSNAEPAADSVLSVEGIGTDDESDSQFGHDAHESTDELSELLSNAELLSGLDFDGALSSDGWNSRRKALASLGLSRGFLLELADFEQLEVQESAIEFSQAMQAYRQARDQMVIANLKLVLFIAKKYLYSGQPLDDLLQEGNIGLIKAVDRYDWRRGFKLSTYATWWIRQQVGRYVADKSKTIRLPVHVYVKTQQIAHAAHAIELATGRMPTIEEIAKKMEMPASKVAPLALAIPEPLPIHDVDVDSLIAIDAQDNYVARDPMDIVSDSQLIGSIDRFLATLKPKDEQVLRLRFGIGAHEAMTLEEIGTRLEVTRERIRQIEAKAICHLKHPARLERLLRDLNGTPPPKREEIETESIESDDATDSKPPSTPVSSSAARLQPVTQSAKAVPRPERIQSTVPTILDKVLAMAAVLGFTVEDERDGKSGRVWVNILETPNIHSRKLVRKMLDLGFEFWPGKGYWR</sequence>
<evidence type="ECO:0000313" key="10">
    <source>
        <dbReference type="Proteomes" id="UP000008332"/>
    </source>
</evidence>
<evidence type="ECO:0000259" key="7">
    <source>
        <dbReference type="PROSITE" id="PS00715"/>
    </source>
</evidence>
<dbReference type="Pfam" id="PF04545">
    <property type="entry name" value="Sigma70_r4"/>
    <property type="match status" value="1"/>
</dbReference>
<evidence type="ECO:0000256" key="3">
    <source>
        <dbReference type="ARBA" id="ARBA00023125"/>
    </source>
</evidence>
<dbReference type="Pfam" id="PF00140">
    <property type="entry name" value="Sigma70_r1_2"/>
    <property type="match status" value="1"/>
</dbReference>
<dbReference type="Gene3D" id="1.10.601.10">
    <property type="entry name" value="RNA Polymerase Primary Sigma Factor"/>
    <property type="match status" value="2"/>
</dbReference>
<dbReference type="SUPFAM" id="SSF88946">
    <property type="entry name" value="Sigma2 domain of RNA polymerase sigma factors"/>
    <property type="match status" value="1"/>
</dbReference>
<feature type="domain" description="RNA polymerase sigma-70" evidence="7">
    <location>
        <begin position="399"/>
        <end position="412"/>
    </location>
</feature>
<feature type="region of interest" description="Disordered" evidence="6">
    <location>
        <begin position="1"/>
        <end position="24"/>
    </location>
</feature>
<evidence type="ECO:0000259" key="8">
    <source>
        <dbReference type="PROSITE" id="PS00716"/>
    </source>
</evidence>
<feature type="compositionally biased region" description="Acidic residues" evidence="6">
    <location>
        <begin position="616"/>
        <end position="626"/>
    </location>
</feature>
<evidence type="ECO:0000313" key="9">
    <source>
        <dbReference type="EMBL" id="ABD70780.1"/>
    </source>
</evidence>
<comment type="similarity">
    <text evidence="5">Belongs to the sigma-70 factor family.</text>
</comment>
<feature type="compositionally biased region" description="Polar residues" evidence="6">
    <location>
        <begin position="635"/>
        <end position="650"/>
    </location>
</feature>
<feature type="compositionally biased region" description="Basic and acidic residues" evidence="6">
    <location>
        <begin position="10"/>
        <end position="19"/>
    </location>
</feature>
<evidence type="ECO:0000256" key="5">
    <source>
        <dbReference type="RuleBase" id="RU362124"/>
    </source>
</evidence>
<dbReference type="InterPro" id="IPR007630">
    <property type="entry name" value="RNA_pol_sigma70_r4"/>
</dbReference>
<organism evidence="9 10">
    <name type="scientific">Albidiferax ferrireducens (strain ATCC BAA-621 / DSM 15236 / T118)</name>
    <name type="common">Rhodoferax ferrireducens</name>
    <dbReference type="NCBI Taxonomy" id="338969"/>
    <lineage>
        <taxon>Bacteria</taxon>
        <taxon>Pseudomonadati</taxon>
        <taxon>Pseudomonadota</taxon>
        <taxon>Betaproteobacteria</taxon>
        <taxon>Burkholderiales</taxon>
        <taxon>Comamonadaceae</taxon>
        <taxon>Rhodoferax</taxon>
    </lineage>
</organism>